<keyword evidence="3 8" id="KW-0378">Hydrolase</keyword>
<reference evidence="11 12" key="1">
    <citation type="journal article" date="2013" name="PLoS Genet.">
        <title>Distinctive expansion of potential virulence genes in the genome of the oomycete fish pathogen Saprolegnia parasitica.</title>
        <authorList>
            <person name="Jiang R.H."/>
            <person name="de Bruijn I."/>
            <person name="Haas B.J."/>
            <person name="Belmonte R."/>
            <person name="Lobach L."/>
            <person name="Christie J."/>
            <person name="van den Ackerveken G."/>
            <person name="Bottin A."/>
            <person name="Bulone V."/>
            <person name="Diaz-Moreno S.M."/>
            <person name="Dumas B."/>
            <person name="Fan L."/>
            <person name="Gaulin E."/>
            <person name="Govers F."/>
            <person name="Grenville-Briggs L.J."/>
            <person name="Horner N.R."/>
            <person name="Levin J.Z."/>
            <person name="Mammella M."/>
            <person name="Meijer H.J."/>
            <person name="Morris P."/>
            <person name="Nusbaum C."/>
            <person name="Oome S."/>
            <person name="Phillips A.J."/>
            <person name="van Rooyen D."/>
            <person name="Rzeszutek E."/>
            <person name="Saraiva M."/>
            <person name="Secombes C.J."/>
            <person name="Seidl M.F."/>
            <person name="Snel B."/>
            <person name="Stassen J.H."/>
            <person name="Sykes S."/>
            <person name="Tripathy S."/>
            <person name="van den Berg H."/>
            <person name="Vega-Arreguin J.C."/>
            <person name="Wawra S."/>
            <person name="Young S.K."/>
            <person name="Zeng Q."/>
            <person name="Dieguez-Uribeondo J."/>
            <person name="Russ C."/>
            <person name="Tyler B.M."/>
            <person name="van West P."/>
        </authorList>
    </citation>
    <scope>NUCLEOTIDE SEQUENCE [LARGE SCALE GENOMIC DNA]</scope>
    <source>
        <strain evidence="11 12">CBS 223.65</strain>
    </source>
</reference>
<dbReference type="OMA" id="LYITFDH"/>
<dbReference type="KEGG" id="spar:SPRG_14567"/>
<name>A0A067BZH2_SAPPC</name>
<feature type="domain" description="Peptidase S8/S53" evidence="10">
    <location>
        <begin position="155"/>
        <end position="423"/>
    </location>
</feature>
<dbReference type="InterPro" id="IPR015500">
    <property type="entry name" value="Peptidase_S8_subtilisin-rel"/>
</dbReference>
<feature type="signal peptide" evidence="9">
    <location>
        <begin position="1"/>
        <end position="17"/>
    </location>
</feature>
<dbReference type="EC" id="3.4.21.62" evidence="6"/>
<dbReference type="GeneID" id="24136365"/>
<dbReference type="OrthoDB" id="2015864at2759"/>
<feature type="chain" id="PRO_5001633931" description="subtilisin" evidence="9">
    <location>
        <begin position="18"/>
        <end position="481"/>
    </location>
</feature>
<evidence type="ECO:0000256" key="5">
    <source>
        <dbReference type="ARBA" id="ARBA00023529"/>
    </source>
</evidence>
<dbReference type="STRING" id="695850.A0A067BZH2"/>
<accession>A0A067BZH2</accession>
<feature type="active site" description="Charge relay system" evidence="7 8">
    <location>
        <position position="164"/>
    </location>
</feature>
<evidence type="ECO:0000313" key="12">
    <source>
        <dbReference type="Proteomes" id="UP000030745"/>
    </source>
</evidence>
<dbReference type="InterPro" id="IPR050131">
    <property type="entry name" value="Peptidase_S8_subtilisin-like"/>
</dbReference>
<dbReference type="InterPro" id="IPR023828">
    <property type="entry name" value="Peptidase_S8_Ser-AS"/>
</dbReference>
<protein>
    <recommendedName>
        <fullName evidence="6">subtilisin</fullName>
        <ecNumber evidence="6">3.4.21.62</ecNumber>
    </recommendedName>
</protein>
<dbReference type="InterPro" id="IPR036852">
    <property type="entry name" value="Peptidase_S8/S53_dom_sf"/>
</dbReference>
<dbReference type="PROSITE" id="PS51892">
    <property type="entry name" value="SUBTILASE"/>
    <property type="match status" value="1"/>
</dbReference>
<evidence type="ECO:0000256" key="4">
    <source>
        <dbReference type="ARBA" id="ARBA00022825"/>
    </source>
</evidence>
<dbReference type="InterPro" id="IPR000209">
    <property type="entry name" value="Peptidase_S8/S53_dom"/>
</dbReference>
<evidence type="ECO:0000256" key="3">
    <source>
        <dbReference type="ARBA" id="ARBA00022801"/>
    </source>
</evidence>
<dbReference type="VEuPathDB" id="FungiDB:SPRG_14567"/>
<evidence type="ECO:0000256" key="8">
    <source>
        <dbReference type="PROSITE-ProRule" id="PRU01240"/>
    </source>
</evidence>
<dbReference type="Proteomes" id="UP000030745">
    <property type="component" value="Unassembled WGS sequence"/>
</dbReference>
<sequence>MKAAMITLLAAAAVAQAKVASSVLRDLEVQGASDLYITFDHVYPVLRALPESNDPSVVREALVTHATSTQTEALAVLGGLDAQSFWITNSVVVKGASADVVNKLKALKNVKTVDQLPVVTVPEVIIGETGKNPEATNEWGVDTVGAPKVWPTTNGKGAVIGSIDTGAFHTHESIKSSWRSDKGWFDAFKKSVNSPADIDGHGTHTIGTMAGSNGIGVAPGAQWIACRGLINGSGSADSLLACAQFMLCPTDPDGKNADCKKAPHVVNNSWGGSSTDTWFHPAAQAWVKAGIIPVFSNGNSGPACSTTGNPGFLDNVISVGALGSWTTDSPNDLAFFSSKGPTKYTGADGKPRNLVKPDIAAPGFFTRSAGIKATNEYVKMAGTSMAGPHVAGVVGLLKSAKADLTYEEVYAYVTKYAYTKTLTPEPATWVGKANATLPGAPNCGGVSDASFPNNRYGFGRVDVANMFEGGKLKPVNPNPAC</sequence>
<dbReference type="GO" id="GO:0006508">
    <property type="term" value="P:proteolysis"/>
    <property type="evidence" value="ECO:0007669"/>
    <property type="project" value="UniProtKB-KW"/>
</dbReference>
<comment type="similarity">
    <text evidence="1 8">Belongs to the peptidase S8 family.</text>
</comment>
<dbReference type="EMBL" id="KK583327">
    <property type="protein sequence ID" value="KDO19987.1"/>
    <property type="molecule type" value="Genomic_DNA"/>
</dbReference>
<keyword evidence="9" id="KW-0732">Signal</keyword>
<evidence type="ECO:0000256" key="7">
    <source>
        <dbReference type="PIRSR" id="PIRSR615500-1"/>
    </source>
</evidence>
<dbReference type="PANTHER" id="PTHR43806">
    <property type="entry name" value="PEPTIDASE S8"/>
    <property type="match status" value="1"/>
</dbReference>
<keyword evidence="4 8" id="KW-0720">Serine protease</keyword>
<comment type="catalytic activity">
    <reaction evidence="5">
        <text>Hydrolysis of proteins with broad specificity for peptide bonds, and a preference for a large uncharged residue in P1. Hydrolyzes peptide amides.</text>
        <dbReference type="EC" id="3.4.21.62"/>
    </reaction>
</comment>
<dbReference type="SUPFAM" id="SSF52743">
    <property type="entry name" value="Subtilisin-like"/>
    <property type="match status" value="1"/>
</dbReference>
<dbReference type="Pfam" id="PF00082">
    <property type="entry name" value="Peptidase_S8"/>
    <property type="match status" value="1"/>
</dbReference>
<evidence type="ECO:0000256" key="9">
    <source>
        <dbReference type="SAM" id="SignalP"/>
    </source>
</evidence>
<gene>
    <name evidence="11" type="ORF">SPRG_14567</name>
</gene>
<evidence type="ECO:0000256" key="1">
    <source>
        <dbReference type="ARBA" id="ARBA00011073"/>
    </source>
</evidence>
<feature type="active site" description="Charge relay system" evidence="7 8">
    <location>
        <position position="201"/>
    </location>
</feature>
<feature type="active site" description="Charge relay system" evidence="7 8">
    <location>
        <position position="384"/>
    </location>
</feature>
<evidence type="ECO:0000256" key="6">
    <source>
        <dbReference type="ARBA" id="ARBA00023619"/>
    </source>
</evidence>
<dbReference type="RefSeq" id="XP_012209291.1">
    <property type="nucleotide sequence ID" value="XM_012353901.1"/>
</dbReference>
<keyword evidence="2 8" id="KW-0645">Protease</keyword>
<keyword evidence="12" id="KW-1185">Reference proteome</keyword>
<dbReference type="PRINTS" id="PR00723">
    <property type="entry name" value="SUBTILISIN"/>
</dbReference>
<evidence type="ECO:0000259" key="10">
    <source>
        <dbReference type="Pfam" id="PF00082"/>
    </source>
</evidence>
<dbReference type="GO" id="GO:0004252">
    <property type="term" value="F:serine-type endopeptidase activity"/>
    <property type="evidence" value="ECO:0007669"/>
    <property type="project" value="UniProtKB-UniRule"/>
</dbReference>
<dbReference type="AlphaFoldDB" id="A0A067BZH2"/>
<evidence type="ECO:0000313" key="11">
    <source>
        <dbReference type="EMBL" id="KDO19987.1"/>
    </source>
</evidence>
<dbReference type="Gene3D" id="3.40.50.200">
    <property type="entry name" value="Peptidase S8/S53 domain"/>
    <property type="match status" value="1"/>
</dbReference>
<dbReference type="PROSITE" id="PS00138">
    <property type="entry name" value="SUBTILASE_SER"/>
    <property type="match status" value="1"/>
</dbReference>
<dbReference type="PANTHER" id="PTHR43806:SF67">
    <property type="entry name" value="EGF-LIKE DOMAIN-CONTAINING PROTEIN"/>
    <property type="match status" value="1"/>
</dbReference>
<proteinExistence type="inferred from homology"/>
<organism evidence="11 12">
    <name type="scientific">Saprolegnia parasitica (strain CBS 223.65)</name>
    <dbReference type="NCBI Taxonomy" id="695850"/>
    <lineage>
        <taxon>Eukaryota</taxon>
        <taxon>Sar</taxon>
        <taxon>Stramenopiles</taxon>
        <taxon>Oomycota</taxon>
        <taxon>Saprolegniomycetes</taxon>
        <taxon>Saprolegniales</taxon>
        <taxon>Saprolegniaceae</taxon>
        <taxon>Saprolegnia</taxon>
    </lineage>
</organism>
<evidence type="ECO:0000256" key="2">
    <source>
        <dbReference type="ARBA" id="ARBA00022670"/>
    </source>
</evidence>